<name>A0A2B7ZQB2_9EURO</name>
<reference evidence="2 3" key="1">
    <citation type="submission" date="2017-10" db="EMBL/GenBank/DDBJ databases">
        <title>Comparative genomics in systemic dimorphic fungi from Ajellomycetaceae.</title>
        <authorList>
            <person name="Munoz J.F."/>
            <person name="Mcewen J.G."/>
            <person name="Clay O.K."/>
            <person name="Cuomo C.A."/>
        </authorList>
    </citation>
    <scope>NUCLEOTIDE SEQUENCE [LARGE SCALE GENOMIC DNA]</scope>
    <source>
        <strain evidence="2 3">UAMH4076</strain>
    </source>
</reference>
<feature type="compositionally biased region" description="Pro residues" evidence="1">
    <location>
        <begin position="281"/>
        <end position="295"/>
    </location>
</feature>
<feature type="compositionally biased region" description="Low complexity" evidence="1">
    <location>
        <begin position="901"/>
        <end position="917"/>
    </location>
</feature>
<comment type="caution">
    <text evidence="2">The sequence shown here is derived from an EMBL/GenBank/DDBJ whole genome shotgun (WGS) entry which is preliminary data.</text>
</comment>
<dbReference type="Proteomes" id="UP000226031">
    <property type="component" value="Unassembled WGS sequence"/>
</dbReference>
<feature type="compositionally biased region" description="Low complexity" evidence="1">
    <location>
        <begin position="384"/>
        <end position="397"/>
    </location>
</feature>
<feature type="compositionally biased region" description="Basic and acidic residues" evidence="1">
    <location>
        <begin position="952"/>
        <end position="976"/>
    </location>
</feature>
<keyword evidence="3" id="KW-1185">Reference proteome</keyword>
<feature type="region of interest" description="Disordered" evidence="1">
    <location>
        <begin position="897"/>
        <end position="981"/>
    </location>
</feature>
<evidence type="ECO:0000313" key="2">
    <source>
        <dbReference type="EMBL" id="PGH35359.1"/>
    </source>
</evidence>
<sequence>MTTPPRFPLAKRSLDSLGLRRRHDPPPAHPPPPPSSQLFRPQLRARASSSSALAQRAGSMRFATAIPESYIQMTRKPPKKRNNNNTNTNKKIKMKKSGHSRKAAIEDLPLSKRWALAAANAFRPSRRSNARQTQAKRLRRVVQSAEISPNIPPPCQVQPFATPPERKSSLHSGARTRSTPTNSKKPPFEKPLPSPPKPEVPDTLAIEDQILSSSKSAIEVEEAPLCQDLSGTATVSEMWPDLSPWKPPGSWESNYPSIEALQESQQPAPLPNERAASPMPTASPPPLPPSRPLTPPRSTLRHSRLRLTSNWAVDSSHLDTIFQATEPNDPMEKTSQNNPPAVLPAMVPPGNNMAVTQPPETNSESNDNVTTAKPNPFRNRHRTVSSSQSTSQPRPQSGLREFSFEFNTGCQNAGSTNGQNQAVADVMNCMEISNSHTTPRNENAASKIPRISPQVLTPPTTGDVGGGPYSGLKKARSPSRRSSIPIPSRMVHGRDKFDVSALPVSPPLKTGRNPSSVYGGTIYEDEALRDQKEFGPRKTRHLIDPSDMDHMETHGNGSTPVMTLRDGYISKELTTGGRSGPQLRISPEADKVIMGNMTDALEVSSQHSTGKRAKRLSGTKRFSGDSIFGSFTPKYLMHSQSNSSLNPSIHSPTEGQMAVAKERKLKKARSTDAAYANMPKKQHVKKFGTNPFYDDGIAGSVPSPGMFNERYPFLNGGGSDAHRYSEADVASQGYKALPSSPLAESTTLIEDIDVVYSQPGSRKKNAVPSPLNSHTSVDQLRNNNETESSNERDPSSSIVRHRSSSQRLLHRSSRHRITEHGSSGKSKLNNVAASNESTELVQKDAFEVPHRKHREISTKHRSLSTTRESSRAKESFAKGGSVLSNFRGLFTKQKNESTTVGTGAHHASANASTSTTTAKRKDLERVKAANSGKLSTGSPMERSFSRRARGGSRADKRAEDKPSTPSRDDSGDRSRPTSDALNITSQMANSPALSGIRNVSALCMHVLDSARDEPNGSKKEKLIKLGKMLVETVNYSNDAERAMLAAVQAAKEAEISCAMAKENAMRMAQVAQDWIDCSNNHHASLH</sequence>
<feature type="compositionally biased region" description="Basic residues" evidence="1">
    <location>
        <begin position="850"/>
        <end position="862"/>
    </location>
</feature>
<organism evidence="2 3">
    <name type="scientific">[Emmonsia] crescens</name>
    <dbReference type="NCBI Taxonomy" id="73230"/>
    <lineage>
        <taxon>Eukaryota</taxon>
        <taxon>Fungi</taxon>
        <taxon>Dikarya</taxon>
        <taxon>Ascomycota</taxon>
        <taxon>Pezizomycotina</taxon>
        <taxon>Eurotiomycetes</taxon>
        <taxon>Eurotiomycetidae</taxon>
        <taxon>Onygenales</taxon>
        <taxon>Ajellomycetaceae</taxon>
        <taxon>Emergomyces</taxon>
    </lineage>
</organism>
<evidence type="ECO:0000256" key="1">
    <source>
        <dbReference type="SAM" id="MobiDB-lite"/>
    </source>
</evidence>
<feature type="compositionally biased region" description="Basic residues" evidence="1">
    <location>
        <begin position="124"/>
        <end position="140"/>
    </location>
</feature>
<dbReference type="EMBL" id="PDND01000023">
    <property type="protein sequence ID" value="PGH35359.1"/>
    <property type="molecule type" value="Genomic_DNA"/>
</dbReference>
<dbReference type="STRING" id="73230.A0A2B7ZQB2"/>
<feature type="compositionally biased region" description="Basic residues" evidence="1">
    <location>
        <begin position="90"/>
        <end position="101"/>
    </location>
</feature>
<gene>
    <name evidence="2" type="ORF">GX50_01823</name>
</gene>
<proteinExistence type="predicted"/>
<feature type="region of interest" description="Disordered" evidence="1">
    <location>
        <begin position="1"/>
        <end position="101"/>
    </location>
</feature>
<feature type="region of interest" description="Disordered" evidence="1">
    <location>
        <begin position="122"/>
        <end position="210"/>
    </location>
</feature>
<feature type="compositionally biased region" description="Pro residues" evidence="1">
    <location>
        <begin position="189"/>
        <end position="198"/>
    </location>
</feature>
<feature type="region of interest" description="Disordered" evidence="1">
    <location>
        <begin position="326"/>
        <end position="398"/>
    </location>
</feature>
<feature type="region of interest" description="Disordered" evidence="1">
    <location>
        <begin position="452"/>
        <end position="488"/>
    </location>
</feature>
<feature type="region of interest" description="Disordered" evidence="1">
    <location>
        <begin position="237"/>
        <end position="303"/>
    </location>
</feature>
<feature type="compositionally biased region" description="Polar residues" evidence="1">
    <location>
        <begin position="251"/>
        <end position="267"/>
    </location>
</feature>
<dbReference type="AlphaFoldDB" id="A0A2B7ZQB2"/>
<protein>
    <submittedName>
        <fullName evidence="2">Uncharacterized protein</fullName>
    </submittedName>
</protein>
<feature type="region of interest" description="Disordered" evidence="1">
    <location>
        <begin position="760"/>
        <end position="877"/>
    </location>
</feature>
<feature type="compositionally biased region" description="Low complexity" evidence="1">
    <location>
        <begin position="42"/>
        <end position="57"/>
    </location>
</feature>
<feature type="compositionally biased region" description="Basic residues" evidence="1">
    <location>
        <begin position="799"/>
        <end position="817"/>
    </location>
</feature>
<feature type="compositionally biased region" description="Basic and acidic residues" evidence="1">
    <location>
        <begin position="539"/>
        <end position="553"/>
    </location>
</feature>
<evidence type="ECO:0000313" key="3">
    <source>
        <dbReference type="Proteomes" id="UP000226031"/>
    </source>
</evidence>
<accession>A0A2B7ZQB2</accession>
<feature type="compositionally biased region" description="Polar residues" evidence="1">
    <location>
        <begin position="820"/>
        <end position="840"/>
    </location>
</feature>
<dbReference type="VEuPathDB" id="FungiDB:EMCG_04260"/>
<feature type="region of interest" description="Disordered" evidence="1">
    <location>
        <begin position="539"/>
        <end position="562"/>
    </location>
</feature>
<feature type="compositionally biased region" description="Polar residues" evidence="1">
    <location>
        <begin position="353"/>
        <end position="373"/>
    </location>
</feature>
<feature type="compositionally biased region" description="Polar residues" evidence="1">
    <location>
        <begin position="770"/>
        <end position="781"/>
    </location>
</feature>